<dbReference type="KEGG" id="mthr:MSTHT_0568"/>
<evidence type="ECO:0000313" key="3">
    <source>
        <dbReference type="Proteomes" id="UP000066529"/>
    </source>
</evidence>
<name>A0A0E3NC78_METTT</name>
<dbReference type="Proteomes" id="UP000066529">
    <property type="component" value="Chromosome"/>
</dbReference>
<dbReference type="EMBL" id="CP009501">
    <property type="protein sequence ID" value="AKB12326.1"/>
    <property type="molecule type" value="Genomic_DNA"/>
</dbReference>
<proteinExistence type="predicted"/>
<feature type="transmembrane region" description="Helical" evidence="1">
    <location>
        <begin position="78"/>
        <end position="100"/>
    </location>
</feature>
<dbReference type="STRING" id="523844.MSTHT_0568"/>
<dbReference type="GeneID" id="24847475"/>
<feature type="transmembrane region" description="Helical" evidence="1">
    <location>
        <begin position="187"/>
        <end position="205"/>
    </location>
</feature>
<reference evidence="2 3" key="1">
    <citation type="submission" date="2014-07" db="EMBL/GenBank/DDBJ databases">
        <title>Methanogenic archaea and the global carbon cycle.</title>
        <authorList>
            <person name="Henriksen J.R."/>
            <person name="Luke J."/>
            <person name="Reinhart S."/>
            <person name="Benedict M.N."/>
            <person name="Youngblut N.D."/>
            <person name="Metcalf M.E."/>
            <person name="Whitaker R.J."/>
            <person name="Metcalf W.W."/>
        </authorList>
    </citation>
    <scope>NUCLEOTIDE SEQUENCE [LARGE SCALE GENOMIC DNA]</scope>
    <source>
        <strain evidence="3">ATCC 43570 / DSM 1825 / OCM 12 / VKM B-1830 / TM-1</strain>
    </source>
</reference>
<feature type="transmembrane region" description="Helical" evidence="1">
    <location>
        <begin position="112"/>
        <end position="130"/>
    </location>
</feature>
<feature type="transmembrane region" description="Helical" evidence="1">
    <location>
        <begin position="38"/>
        <end position="58"/>
    </location>
</feature>
<dbReference type="PATRIC" id="fig|523844.20.peg.731"/>
<dbReference type="GO" id="GO:0008233">
    <property type="term" value="F:peptidase activity"/>
    <property type="evidence" value="ECO:0007669"/>
    <property type="project" value="UniProtKB-KW"/>
</dbReference>
<feature type="transmembrane region" description="Helical" evidence="1">
    <location>
        <begin position="5"/>
        <end position="26"/>
    </location>
</feature>
<dbReference type="OrthoDB" id="28575at2157"/>
<feature type="transmembrane region" description="Helical" evidence="1">
    <location>
        <begin position="245"/>
        <end position="266"/>
    </location>
</feature>
<dbReference type="RefSeq" id="WP_048166513.1">
    <property type="nucleotide sequence ID" value="NZ_CP009501.1"/>
</dbReference>
<sequence>MDRKVLRNTVIFIILVLLSGWIGVLVDSILPEQPDDNSLGMGIWLVLPMLIAVVITIFSKGSWKDFGFKPNIKGNIKWYLIAVLIFPVVTAFVLIIGVTAKWIDLSTFDLRTLTIVFSSTLLFNFFKNIFDGAPLHSYLTSQLIKLNQNDWKIYLIVGGTWGTWHLPYYLVFLPETDLQAVLPGSRAVIPVFMIMIIVCWAVMFIELFRVTKSIWSGVVLHMVEDSLINPLVISGFISIAAGKEILISPIAGIITTILYLLIGLGIRTYRLQASRMPLVDGESVNKNQSMDNNI</sequence>
<keyword evidence="2" id="KW-0645">Protease</keyword>
<gene>
    <name evidence="2" type="ORF">MSTHT_0568</name>
</gene>
<dbReference type="PANTHER" id="PTHR35797:SF1">
    <property type="entry name" value="PROTEASE"/>
    <property type="match status" value="1"/>
</dbReference>
<keyword evidence="2" id="KW-0378">Hydrolase</keyword>
<evidence type="ECO:0000313" key="2">
    <source>
        <dbReference type="EMBL" id="AKB12326.1"/>
    </source>
</evidence>
<keyword evidence="1" id="KW-1133">Transmembrane helix</keyword>
<dbReference type="AlphaFoldDB" id="A0A0E3NC78"/>
<feature type="transmembrane region" description="Helical" evidence="1">
    <location>
        <begin position="217"/>
        <end position="239"/>
    </location>
</feature>
<organism evidence="2 3">
    <name type="scientific">Methanosarcina thermophila (strain ATCC 43570 / DSM 1825 / OCM 12 / VKM B-1830 / TM-1)</name>
    <dbReference type="NCBI Taxonomy" id="523844"/>
    <lineage>
        <taxon>Archaea</taxon>
        <taxon>Methanobacteriati</taxon>
        <taxon>Methanobacteriota</taxon>
        <taxon>Stenosarchaea group</taxon>
        <taxon>Methanomicrobia</taxon>
        <taxon>Methanosarcinales</taxon>
        <taxon>Methanosarcinaceae</taxon>
        <taxon>Methanosarcina</taxon>
    </lineage>
</organism>
<dbReference type="PANTHER" id="PTHR35797">
    <property type="entry name" value="PROTEASE-RELATED"/>
    <property type="match status" value="1"/>
</dbReference>
<keyword evidence="1" id="KW-0812">Transmembrane</keyword>
<accession>A0A0E3NC78</accession>
<dbReference type="HOGENOM" id="CLU_084131_0_0_2"/>
<dbReference type="GO" id="GO:0006508">
    <property type="term" value="P:proteolysis"/>
    <property type="evidence" value="ECO:0007669"/>
    <property type="project" value="UniProtKB-KW"/>
</dbReference>
<feature type="transmembrane region" description="Helical" evidence="1">
    <location>
        <begin position="151"/>
        <end position="172"/>
    </location>
</feature>
<evidence type="ECO:0000256" key="1">
    <source>
        <dbReference type="SAM" id="Phobius"/>
    </source>
</evidence>
<dbReference type="InterPro" id="IPR042150">
    <property type="entry name" value="MmRce1-like"/>
</dbReference>
<protein>
    <submittedName>
        <fullName evidence="2">CAAX amino terminal protease family</fullName>
    </submittedName>
</protein>
<keyword evidence="1" id="KW-0472">Membrane</keyword>